<sequence>MSTPKSIRQAFAEQAHAETSVRRECLPDPQKLVERGIQTKESIDWQDALHPGVPAPEPRPADLLVRQSALEAQREEHRAKINRLRENFRQRPEEARRDFSTARDYRGPEHER</sequence>
<proteinExistence type="predicted"/>
<dbReference type="Proteomes" id="UP001597474">
    <property type="component" value="Unassembled WGS sequence"/>
</dbReference>
<dbReference type="RefSeq" id="WP_386376103.1">
    <property type="nucleotide sequence ID" value="NZ_JBHUMP010000041.1"/>
</dbReference>
<reference evidence="3" key="1">
    <citation type="journal article" date="2019" name="Int. J. Syst. Evol. Microbiol.">
        <title>The Global Catalogue of Microorganisms (GCM) 10K type strain sequencing project: providing services to taxonomists for standard genome sequencing and annotation.</title>
        <authorList>
            <consortium name="The Broad Institute Genomics Platform"/>
            <consortium name="The Broad Institute Genome Sequencing Center for Infectious Disease"/>
            <person name="Wu L."/>
            <person name="Ma J."/>
        </authorList>
    </citation>
    <scope>NUCLEOTIDE SEQUENCE [LARGE SCALE GENOMIC DNA]</scope>
    <source>
        <strain evidence="3">TISTR 2562</strain>
    </source>
</reference>
<evidence type="ECO:0000313" key="3">
    <source>
        <dbReference type="Proteomes" id="UP001597474"/>
    </source>
</evidence>
<evidence type="ECO:0000313" key="2">
    <source>
        <dbReference type="EMBL" id="MFD2741676.1"/>
    </source>
</evidence>
<keyword evidence="3" id="KW-1185">Reference proteome</keyword>
<feature type="region of interest" description="Disordered" evidence="1">
    <location>
        <begin position="74"/>
        <end position="112"/>
    </location>
</feature>
<name>A0ABW5U6X6_9RHOB</name>
<feature type="region of interest" description="Disordered" evidence="1">
    <location>
        <begin position="1"/>
        <end position="23"/>
    </location>
</feature>
<protein>
    <submittedName>
        <fullName evidence="2">Uncharacterized protein</fullName>
    </submittedName>
</protein>
<organism evidence="2 3">
    <name type="scientific">Sulfitobacter aestuarii</name>
    <dbReference type="NCBI Taxonomy" id="2161676"/>
    <lineage>
        <taxon>Bacteria</taxon>
        <taxon>Pseudomonadati</taxon>
        <taxon>Pseudomonadota</taxon>
        <taxon>Alphaproteobacteria</taxon>
        <taxon>Rhodobacterales</taxon>
        <taxon>Roseobacteraceae</taxon>
        <taxon>Sulfitobacter</taxon>
    </lineage>
</organism>
<comment type="caution">
    <text evidence="2">The sequence shown here is derived from an EMBL/GenBank/DDBJ whole genome shotgun (WGS) entry which is preliminary data.</text>
</comment>
<gene>
    <name evidence="2" type="ORF">ACFSUD_19145</name>
</gene>
<dbReference type="EMBL" id="JBHUMP010000041">
    <property type="protein sequence ID" value="MFD2741676.1"/>
    <property type="molecule type" value="Genomic_DNA"/>
</dbReference>
<evidence type="ECO:0000256" key="1">
    <source>
        <dbReference type="SAM" id="MobiDB-lite"/>
    </source>
</evidence>
<accession>A0ABW5U6X6</accession>